<dbReference type="EMBL" id="BBTG02000022">
    <property type="protein sequence ID" value="GAO16109.1"/>
    <property type="molecule type" value="Genomic_DNA"/>
</dbReference>
<dbReference type="Proteomes" id="UP000054053">
    <property type="component" value="Unassembled WGS sequence"/>
</dbReference>
<evidence type="ECO:0000313" key="2">
    <source>
        <dbReference type="EMBL" id="GAO16109.1"/>
    </source>
</evidence>
<organism evidence="2 3">
    <name type="scientific">Ustilaginoidea virens</name>
    <name type="common">Rice false smut fungus</name>
    <name type="synonym">Villosiclava virens</name>
    <dbReference type="NCBI Taxonomy" id="1159556"/>
    <lineage>
        <taxon>Eukaryota</taxon>
        <taxon>Fungi</taxon>
        <taxon>Dikarya</taxon>
        <taxon>Ascomycota</taxon>
        <taxon>Pezizomycotina</taxon>
        <taxon>Sordariomycetes</taxon>
        <taxon>Hypocreomycetidae</taxon>
        <taxon>Hypocreales</taxon>
        <taxon>Clavicipitaceae</taxon>
        <taxon>Ustilaginoidea</taxon>
    </lineage>
</organism>
<gene>
    <name evidence="2" type="ORF">UVI_02040040</name>
</gene>
<reference evidence="3" key="1">
    <citation type="journal article" date="2016" name="Genome Announc.">
        <title>Genome sequence of Ustilaginoidea virens IPU010, a rice pathogenic fungus causing false smut.</title>
        <authorList>
            <person name="Kumagai T."/>
            <person name="Ishii T."/>
            <person name="Terai G."/>
            <person name="Umemura M."/>
            <person name="Machida M."/>
            <person name="Asai K."/>
        </authorList>
    </citation>
    <scope>NUCLEOTIDE SEQUENCE [LARGE SCALE GENOMIC DNA]</scope>
    <source>
        <strain evidence="3">IPU010</strain>
    </source>
</reference>
<dbReference type="AlphaFoldDB" id="A0A1B5KYG1"/>
<proteinExistence type="predicted"/>
<comment type="caution">
    <text evidence="2">The sequence shown here is derived from an EMBL/GenBank/DDBJ whole genome shotgun (WGS) entry which is preliminary data.</text>
</comment>
<accession>A0A1B5KYG1</accession>
<name>A0A1B5KYG1_USTVR</name>
<feature type="region of interest" description="Disordered" evidence="1">
    <location>
        <begin position="115"/>
        <end position="135"/>
    </location>
</feature>
<evidence type="ECO:0000313" key="3">
    <source>
        <dbReference type="Proteomes" id="UP000054053"/>
    </source>
</evidence>
<protein>
    <submittedName>
        <fullName evidence="2">Uncharacterized protein</fullName>
    </submittedName>
</protein>
<evidence type="ECO:0000256" key="1">
    <source>
        <dbReference type="SAM" id="MobiDB-lite"/>
    </source>
</evidence>
<sequence>MASGKKSCAAACYLPATQPQSPPTITSPDPTDLSYRPGEEPCLRMCMDIVRNGDVYEENGDKSDLLISILHPAAIYGPPSASLRRRNKTQDDNNTVVSRHFAQVRNAWDDGCRLGQDEEVKAPAPPSGHNRDNQV</sequence>